<dbReference type="STRING" id="1000565.METUNv1_01421"/>
<accession>F5RAT4</accession>
<dbReference type="AlphaFoldDB" id="F5RAT4"/>
<dbReference type="Proteomes" id="UP000005019">
    <property type="component" value="Unassembled WGS sequence"/>
</dbReference>
<dbReference type="RefSeq" id="WP_008060212.1">
    <property type="nucleotide sequence ID" value="NZ_AFHG01000041.1"/>
</dbReference>
<proteinExistence type="predicted"/>
<dbReference type="eggNOG" id="COG3564">
    <property type="taxonomic scope" value="Bacteria"/>
</dbReference>
<name>F5RAT4_METUF</name>
<dbReference type="InterPro" id="IPR008497">
    <property type="entry name" value="DUF779"/>
</dbReference>
<keyword evidence="2" id="KW-1185">Reference proteome</keyword>
<protein>
    <submittedName>
        <fullName evidence="1">Uncharacterized protein</fullName>
    </submittedName>
</protein>
<evidence type="ECO:0000313" key="2">
    <source>
        <dbReference type="Proteomes" id="UP000005019"/>
    </source>
</evidence>
<reference evidence="1 2" key="1">
    <citation type="journal article" date="2011" name="J. Bacteriol.">
        <title>Genome sequence of Methyloversatilis universalis FAM5T, a methylotrophic representative of the order Rhodocyclales.</title>
        <authorList>
            <person name="Kittichotirat W."/>
            <person name="Good N.M."/>
            <person name="Hall R."/>
            <person name="Bringel F."/>
            <person name="Lajus A."/>
            <person name="Medigue C."/>
            <person name="Smalley N.E."/>
            <person name="Beck D."/>
            <person name="Bumgarner R."/>
            <person name="Vuilleumier S."/>
            <person name="Kalyuzhnaya M.G."/>
        </authorList>
    </citation>
    <scope>NUCLEOTIDE SEQUENCE [LARGE SCALE GENOMIC DNA]</scope>
    <source>
        <strain evidence="2">ATCC BAA-1314 / JCM 13912 / FAM5</strain>
    </source>
</reference>
<sequence length="120" mass="13121">MPHPSDPYCQGFLPDPADLPKLSASVDAVMLIIRLSARYGPLMFRHDDVDDLMQPRCRPVGALALAEHDIKLGEVAGCEYWITPDILEALGSGGLLLDVQEARGDASGLADRFVLRRVNH</sequence>
<comment type="caution">
    <text evidence="1">The sequence shown here is derived from an EMBL/GenBank/DDBJ whole genome shotgun (WGS) entry which is preliminary data.</text>
</comment>
<dbReference type="EMBL" id="AFHG01000041">
    <property type="protein sequence ID" value="EGK72305.1"/>
    <property type="molecule type" value="Genomic_DNA"/>
</dbReference>
<dbReference type="Pfam" id="PF05610">
    <property type="entry name" value="DUF779"/>
    <property type="match status" value="1"/>
</dbReference>
<gene>
    <name evidence="1" type="ORF">METUNv1_01421</name>
</gene>
<evidence type="ECO:0000313" key="1">
    <source>
        <dbReference type="EMBL" id="EGK72305.1"/>
    </source>
</evidence>
<organism evidence="1 2">
    <name type="scientific">Methyloversatilis universalis (strain ATCC BAA-1314 / DSM 25237 / JCM 13912 / CCUG 52030 / FAM5)</name>
    <dbReference type="NCBI Taxonomy" id="1000565"/>
    <lineage>
        <taxon>Bacteria</taxon>
        <taxon>Pseudomonadati</taxon>
        <taxon>Pseudomonadota</taxon>
        <taxon>Betaproteobacteria</taxon>
        <taxon>Nitrosomonadales</taxon>
        <taxon>Sterolibacteriaceae</taxon>
        <taxon>Methyloversatilis</taxon>
    </lineage>
</organism>